<dbReference type="PROSITE" id="PS50847">
    <property type="entry name" value="GRAM_POS_ANCHORING"/>
    <property type="match status" value="1"/>
</dbReference>
<feature type="compositionally biased region" description="Polar residues" evidence="6">
    <location>
        <begin position="846"/>
        <end position="870"/>
    </location>
</feature>
<organism evidence="10 11">
    <name type="scientific">Streptococcus troglodytae</name>
    <dbReference type="NCBI Taxonomy" id="1111760"/>
    <lineage>
        <taxon>Bacteria</taxon>
        <taxon>Bacillati</taxon>
        <taxon>Bacillota</taxon>
        <taxon>Bacilli</taxon>
        <taxon>Lactobacillales</taxon>
        <taxon>Streptococcaceae</taxon>
        <taxon>Streptococcus</taxon>
    </lineage>
</organism>
<evidence type="ECO:0000256" key="3">
    <source>
        <dbReference type="ARBA" id="ARBA00022525"/>
    </source>
</evidence>
<feature type="transmembrane region" description="Helical" evidence="7">
    <location>
        <begin position="875"/>
        <end position="895"/>
    </location>
</feature>
<keyword evidence="7" id="KW-0812">Transmembrane</keyword>
<keyword evidence="3" id="KW-0964">Secreted</keyword>
<feature type="region of interest" description="Disordered" evidence="6">
    <location>
        <begin position="94"/>
        <end position="130"/>
    </location>
</feature>
<feature type="domain" description="Gram-positive cocci surface proteins LPxTG" evidence="9">
    <location>
        <begin position="862"/>
        <end position="901"/>
    </location>
</feature>
<dbReference type="Gene3D" id="2.60.40.1180">
    <property type="entry name" value="Golgi alpha-mannosidase II"/>
    <property type="match status" value="1"/>
</dbReference>
<proteinExistence type="inferred from homology"/>
<dbReference type="RefSeq" id="WP_161940055.1">
    <property type="nucleotide sequence ID" value="NZ_AP014612.1"/>
</dbReference>
<evidence type="ECO:0000313" key="11">
    <source>
        <dbReference type="Proteomes" id="UP000217758"/>
    </source>
</evidence>
<dbReference type="CDD" id="cd14745">
    <property type="entry name" value="GH66"/>
    <property type="match status" value="1"/>
</dbReference>
<evidence type="ECO:0000259" key="9">
    <source>
        <dbReference type="PROSITE" id="PS50847"/>
    </source>
</evidence>
<evidence type="ECO:0000256" key="8">
    <source>
        <dbReference type="SAM" id="SignalP"/>
    </source>
</evidence>
<dbReference type="EMBL" id="AP014612">
    <property type="protein sequence ID" value="BAQ25218.1"/>
    <property type="molecule type" value="Genomic_DNA"/>
</dbReference>
<evidence type="ECO:0000256" key="5">
    <source>
        <dbReference type="ARBA" id="ARBA00023088"/>
    </source>
</evidence>
<feature type="chain" id="PRO_5009873430" evidence="8">
    <location>
        <begin position="31"/>
        <end position="901"/>
    </location>
</feature>
<protein>
    <submittedName>
        <fullName evidence="10">Dextranase</fullName>
    </submittedName>
</protein>
<gene>
    <name evidence="10" type="ORF">SRT_19570</name>
</gene>
<keyword evidence="5" id="KW-0572">Peptidoglycan-anchor</keyword>
<evidence type="ECO:0000256" key="1">
    <source>
        <dbReference type="ARBA" id="ARBA00010837"/>
    </source>
</evidence>
<dbReference type="Proteomes" id="UP000217758">
    <property type="component" value="Chromosome"/>
</dbReference>
<dbReference type="InterPro" id="IPR013780">
    <property type="entry name" value="Glyco_hydro_b"/>
</dbReference>
<comment type="similarity">
    <text evidence="1">Belongs to the glycosyl hydrolase 66 family.</text>
</comment>
<keyword evidence="11" id="KW-1185">Reference proteome</keyword>
<feature type="compositionally biased region" description="Polar residues" evidence="6">
    <location>
        <begin position="101"/>
        <end position="130"/>
    </location>
</feature>
<feature type="region of interest" description="Disordered" evidence="6">
    <location>
        <begin position="812"/>
        <end position="831"/>
    </location>
</feature>
<keyword evidence="7" id="KW-1133">Transmembrane helix</keyword>
<dbReference type="KEGG" id="strg:SRT_19570"/>
<sequence length="901" mass="99501">MKKNEQKMIKMFLSSVVTVLLFTNGMAVLADDSSTDRTGVGDVMQETPAGDEAGLKEPIAGGANRSAEGLESTVCAVSEVDLGAQEKVNTAAVVQPEPASIDSNEQGQSVSADTNTQPQAEKLSNNSHQEPMQMVSAANKERAVLETAQNQKNSNMVILTTDKATYQAGEAVHLNLTLNNTTSLAQNITATAEVYFLENKLDTLRYTKYLLPNESYTTQKGELTVPASLLTNNHGYLLKINVSDSQNNILEQGNRAIAVEDDWRTFPRYAAIGGSQKDNNSVLTKNLPDYYRELEQMKNMNINSYFFYDVYKSATNPFPNVPKFDQSWNWWSHSQVETDAVKALVNRVHQTGAVAMLYNMILAQNANETAVLPDTEYIYNYETGGYGQNGQVMTYSIDDKPLQYYYNPLSQSWQNYISNAMAQAMQNGGFDGWQGDTIGDNRVLSHNQKDSRDIAHSFMLSDVYAEFLNKMKEKLPQYYLTLNDVNGENIGKLASSKQDVIYNELWPFGTSALGNRPQDSYGDLKARVDQVRQATGKSLIVGAYMEEPKFDENRVPLNGAARDVLASATYQTDAVLLTTAAIAAAGGYHMSLAALANPNDGGGVGVLETAYYPTQSLKVSKELNRKNYHYQQFITAYENLLRDQVENDSAEPQTFTANGQQLSHDALGITGDQVWTYAKKGKDFRTIQLLNLMGITSDWKNEDGYENNKTPDEQTNLLVTYPLTGMSMTEAERIAKQVYLTSPDDWLQSSMISLATQVKTNENGDPVLYIQVPRLTLWDMIYINETIKPETPKVPEQPQHPAKTLEPAIPQTPEALTPLPTANKQAEDGNKNETVSVLTDEENDLQLPTLSKRSLSVSQAELPQTGDNSKTRSNLLKVVGAGALLIGAAGLLSLIKGRKND</sequence>
<evidence type="ECO:0000256" key="2">
    <source>
        <dbReference type="ARBA" id="ARBA00022512"/>
    </source>
</evidence>
<keyword evidence="7" id="KW-0472">Membrane</keyword>
<feature type="region of interest" description="Disordered" evidence="6">
    <location>
        <begin position="841"/>
        <end position="870"/>
    </location>
</feature>
<dbReference type="InterPro" id="IPR013783">
    <property type="entry name" value="Ig-like_fold"/>
</dbReference>
<evidence type="ECO:0000256" key="6">
    <source>
        <dbReference type="SAM" id="MobiDB-lite"/>
    </source>
</evidence>
<dbReference type="Pfam" id="PF13199">
    <property type="entry name" value="Glyco_hydro_66"/>
    <property type="match status" value="1"/>
</dbReference>
<name>A0A1L7LM72_9STRE</name>
<dbReference type="InterPro" id="IPR025092">
    <property type="entry name" value="Glyco_hydro_66"/>
</dbReference>
<evidence type="ECO:0000256" key="7">
    <source>
        <dbReference type="SAM" id="Phobius"/>
    </source>
</evidence>
<dbReference type="Gene3D" id="3.20.20.80">
    <property type="entry name" value="Glycosidases"/>
    <property type="match status" value="1"/>
</dbReference>
<feature type="signal peptide" evidence="8">
    <location>
        <begin position="1"/>
        <end position="30"/>
    </location>
</feature>
<dbReference type="AlphaFoldDB" id="A0A1L7LM72"/>
<keyword evidence="2" id="KW-0134">Cell wall</keyword>
<keyword evidence="4 8" id="KW-0732">Signal</keyword>
<accession>A0A1L7LM72</accession>
<dbReference type="InterPro" id="IPR019931">
    <property type="entry name" value="LPXTG_anchor"/>
</dbReference>
<dbReference type="Gene3D" id="2.60.40.10">
    <property type="entry name" value="Immunoglobulins"/>
    <property type="match status" value="1"/>
</dbReference>
<evidence type="ECO:0000313" key="10">
    <source>
        <dbReference type="EMBL" id="BAQ25218.1"/>
    </source>
</evidence>
<reference evidence="10 11" key="1">
    <citation type="journal article" date="2016" name="Microbiol. Immunol.">
        <title>Complete genome sequence of Streptococcus troglodytae TKU31 isolated from the oral cavity of a chimpanzee (Pan troglodytes).</title>
        <authorList>
            <person name="Okamoto M."/>
            <person name="Naito M."/>
            <person name="Miyanohara M."/>
            <person name="Imai S."/>
            <person name="Nomura Y."/>
            <person name="Saito W."/>
            <person name="Momoi Y."/>
            <person name="Takada K."/>
            <person name="Miyabe-Nishiwaki T."/>
            <person name="Tomonaga M."/>
            <person name="Hanada N."/>
        </authorList>
    </citation>
    <scope>NUCLEOTIDE SEQUENCE [LARGE SCALE GENOMIC DNA]</scope>
    <source>
        <strain evidence="11">TKU 31</strain>
    </source>
</reference>
<evidence type="ECO:0000256" key="4">
    <source>
        <dbReference type="ARBA" id="ARBA00022729"/>
    </source>
</evidence>